<dbReference type="SUPFAM" id="SSF56672">
    <property type="entry name" value="DNA/RNA polymerases"/>
    <property type="match status" value="1"/>
</dbReference>
<keyword evidence="5 12" id="KW-0235">DNA replication</keyword>
<dbReference type="EMBL" id="JAJLJH010000001">
    <property type="protein sequence ID" value="MCK9684110.1"/>
    <property type="molecule type" value="Genomic_DNA"/>
</dbReference>
<evidence type="ECO:0000256" key="2">
    <source>
        <dbReference type="ARBA" id="ARBA00022457"/>
    </source>
</evidence>
<keyword evidence="10 12" id="KW-0234">DNA repair</keyword>
<dbReference type="GO" id="GO:0006261">
    <property type="term" value="P:DNA-templated DNA replication"/>
    <property type="evidence" value="ECO:0007669"/>
    <property type="project" value="UniProtKB-UniRule"/>
</dbReference>
<dbReference type="Proteomes" id="UP001139353">
    <property type="component" value="Unassembled WGS sequence"/>
</dbReference>
<evidence type="ECO:0000256" key="13">
    <source>
        <dbReference type="SAM" id="MobiDB-lite"/>
    </source>
</evidence>
<dbReference type="InterPro" id="IPR043128">
    <property type="entry name" value="Rev_trsase/Diguanyl_cyclase"/>
</dbReference>
<dbReference type="InterPro" id="IPR022880">
    <property type="entry name" value="DNApol_IV"/>
</dbReference>
<organism evidence="15 16">
    <name type="scientific">Scleromatobacter humisilvae</name>
    <dbReference type="NCBI Taxonomy" id="2897159"/>
    <lineage>
        <taxon>Bacteria</taxon>
        <taxon>Pseudomonadati</taxon>
        <taxon>Pseudomonadota</taxon>
        <taxon>Betaproteobacteria</taxon>
        <taxon>Burkholderiales</taxon>
        <taxon>Sphaerotilaceae</taxon>
        <taxon>Scleromatobacter</taxon>
    </lineage>
</organism>
<dbReference type="HAMAP" id="MF_01113">
    <property type="entry name" value="DNApol_IV"/>
    <property type="match status" value="1"/>
</dbReference>
<keyword evidence="3 12" id="KW-0808">Transferase</keyword>
<proteinExistence type="inferred from homology"/>
<evidence type="ECO:0000313" key="16">
    <source>
        <dbReference type="Proteomes" id="UP001139353"/>
    </source>
</evidence>
<dbReference type="SUPFAM" id="SSF100879">
    <property type="entry name" value="Lesion bypass DNA polymerase (Y-family), little finger domain"/>
    <property type="match status" value="1"/>
</dbReference>
<dbReference type="InterPro" id="IPR050116">
    <property type="entry name" value="DNA_polymerase-Y"/>
</dbReference>
<keyword evidence="9 12" id="KW-0239">DNA-directed DNA polymerase</keyword>
<comment type="catalytic activity">
    <reaction evidence="11 12">
        <text>DNA(n) + a 2'-deoxyribonucleoside 5'-triphosphate = DNA(n+1) + diphosphate</text>
        <dbReference type="Rhea" id="RHEA:22508"/>
        <dbReference type="Rhea" id="RHEA-COMP:17339"/>
        <dbReference type="Rhea" id="RHEA-COMP:17340"/>
        <dbReference type="ChEBI" id="CHEBI:33019"/>
        <dbReference type="ChEBI" id="CHEBI:61560"/>
        <dbReference type="ChEBI" id="CHEBI:173112"/>
        <dbReference type="EC" id="2.7.7.7"/>
    </reaction>
</comment>
<dbReference type="Gene3D" id="1.10.150.20">
    <property type="entry name" value="5' to 3' exonuclease, C-terminal subdomain"/>
    <property type="match status" value="1"/>
</dbReference>
<dbReference type="GO" id="GO:0006281">
    <property type="term" value="P:DNA repair"/>
    <property type="evidence" value="ECO:0007669"/>
    <property type="project" value="UniProtKB-UniRule"/>
</dbReference>
<evidence type="ECO:0000256" key="5">
    <source>
        <dbReference type="ARBA" id="ARBA00022705"/>
    </source>
</evidence>
<evidence type="ECO:0000256" key="8">
    <source>
        <dbReference type="ARBA" id="ARBA00022842"/>
    </source>
</evidence>
<dbReference type="CDD" id="cd03586">
    <property type="entry name" value="PolY_Pol_IV_kappa"/>
    <property type="match status" value="1"/>
</dbReference>
<feature type="active site" evidence="12">
    <location>
        <position position="129"/>
    </location>
</feature>
<feature type="region of interest" description="Disordered" evidence="13">
    <location>
        <begin position="377"/>
        <end position="414"/>
    </location>
</feature>
<dbReference type="PROSITE" id="PS50173">
    <property type="entry name" value="UMUC"/>
    <property type="match status" value="1"/>
</dbReference>
<keyword evidence="4 12" id="KW-0548">Nucleotidyltransferase</keyword>
<comment type="caution">
    <text evidence="15">The sequence shown here is derived from an EMBL/GenBank/DDBJ whole genome shotgun (WGS) entry which is preliminary data.</text>
</comment>
<dbReference type="PANTHER" id="PTHR11076:SF33">
    <property type="entry name" value="DNA POLYMERASE KAPPA"/>
    <property type="match status" value="1"/>
</dbReference>
<evidence type="ECO:0000256" key="3">
    <source>
        <dbReference type="ARBA" id="ARBA00022679"/>
    </source>
</evidence>
<sequence length="414" mass="45368">MSHPLPRVIAHLDMDAFYASVELLRYPMIRGLAAVVGGGRRHTPVMQEDGTLKFARLEDYVGRGVVTTSTYEARAFGVFSGMGMMKAAALAPHAILLPMDFDSYRLYSRKFKAAVAELAPVIEDRGIDEIYIDLTDVPGIRDTIGHDPLGGVRAFAHELKNNVKRATGLTCSVGVTPNKLLSKIASELDKPNGLTVLTMEDIPTRIWPLPVRRINGIGPKAGARLDSLDIHTIGELAARDMAWLTQHFTVNTAQWLHDVSHGIDDRPVVTSSEPVSMSRETTFDRDLHAKRDRAELGDVFTQLCTQVAADLSRKGYVGRTIGIKLRFDDFKTVTRDQSITIPTCDPAEIRQVAGQCLKRVDLTRRLRLLGVRVGSLSRPGAAPAARGAKKSGGQASTAAPRRAEDERPDEPTLF</sequence>
<keyword evidence="8 12" id="KW-0460">Magnesium</keyword>
<feature type="domain" description="UmuC" evidence="14">
    <location>
        <begin position="9"/>
        <end position="218"/>
    </location>
</feature>
<keyword evidence="6 12" id="KW-0479">Metal-binding</keyword>
<keyword evidence="2 12" id="KW-0515">Mutator protein</keyword>
<dbReference type="GO" id="GO:0003887">
    <property type="term" value="F:DNA-directed DNA polymerase activity"/>
    <property type="evidence" value="ECO:0007669"/>
    <property type="project" value="UniProtKB-UniRule"/>
</dbReference>
<keyword evidence="12" id="KW-0963">Cytoplasm</keyword>
<dbReference type="FunFam" id="3.30.1490.100:FF:000004">
    <property type="entry name" value="DNA polymerase IV"/>
    <property type="match status" value="1"/>
</dbReference>
<dbReference type="GO" id="GO:0000287">
    <property type="term" value="F:magnesium ion binding"/>
    <property type="evidence" value="ECO:0007669"/>
    <property type="project" value="UniProtKB-UniRule"/>
</dbReference>
<feature type="binding site" evidence="12">
    <location>
        <position position="13"/>
    </location>
    <ligand>
        <name>Mg(2+)</name>
        <dbReference type="ChEBI" id="CHEBI:18420"/>
    </ligand>
</feature>
<evidence type="ECO:0000256" key="7">
    <source>
        <dbReference type="ARBA" id="ARBA00022763"/>
    </source>
</evidence>
<feature type="compositionally biased region" description="Low complexity" evidence="13">
    <location>
        <begin position="377"/>
        <end position="386"/>
    </location>
</feature>
<dbReference type="Pfam" id="PF11799">
    <property type="entry name" value="IMS_C"/>
    <property type="match status" value="1"/>
</dbReference>
<dbReference type="InterPro" id="IPR036775">
    <property type="entry name" value="DNA_pol_Y-fam_lit_finger_sf"/>
</dbReference>
<dbReference type="InterPro" id="IPR017961">
    <property type="entry name" value="DNA_pol_Y-fam_little_finger"/>
</dbReference>
<feature type="site" description="Substrate discrimination" evidence="12">
    <location>
        <position position="18"/>
    </location>
</feature>
<evidence type="ECO:0000256" key="12">
    <source>
        <dbReference type="HAMAP-Rule" id="MF_01113"/>
    </source>
</evidence>
<dbReference type="InterPro" id="IPR043502">
    <property type="entry name" value="DNA/RNA_pol_sf"/>
</dbReference>
<comment type="function">
    <text evidence="12">Poorly processive, error-prone DNA polymerase involved in untargeted mutagenesis. Copies undamaged DNA at stalled replication forks, which arise in vivo from mismatched or misaligned primer ends. These misaligned primers can be extended by PolIV. Exhibits no 3'-5' exonuclease (proofreading) activity. May be involved in translesional synthesis, in conjunction with the beta clamp from PolIII.</text>
</comment>
<keyword evidence="16" id="KW-1185">Reference proteome</keyword>
<dbReference type="RefSeq" id="WP_275680143.1">
    <property type="nucleotide sequence ID" value="NZ_JAJLJH010000001.1"/>
</dbReference>
<evidence type="ECO:0000256" key="10">
    <source>
        <dbReference type="ARBA" id="ARBA00023204"/>
    </source>
</evidence>
<dbReference type="Gene3D" id="3.30.70.270">
    <property type="match status" value="2"/>
</dbReference>
<dbReference type="GO" id="GO:0003684">
    <property type="term" value="F:damaged DNA binding"/>
    <property type="evidence" value="ECO:0007669"/>
    <property type="project" value="InterPro"/>
</dbReference>
<evidence type="ECO:0000313" key="15">
    <source>
        <dbReference type="EMBL" id="MCK9684110.1"/>
    </source>
</evidence>
<comment type="similarity">
    <text evidence="1 12">Belongs to the DNA polymerase type-Y family.</text>
</comment>
<accession>A0A9X2C0P0</accession>
<feature type="binding site" evidence="12">
    <location>
        <position position="128"/>
    </location>
    <ligand>
        <name>Mg(2+)</name>
        <dbReference type="ChEBI" id="CHEBI:18420"/>
    </ligand>
</feature>
<dbReference type="GO" id="GO:0005829">
    <property type="term" value="C:cytosol"/>
    <property type="evidence" value="ECO:0007669"/>
    <property type="project" value="TreeGrafter"/>
</dbReference>
<name>A0A9X2C0P0_9BURK</name>
<dbReference type="Gene3D" id="3.30.1490.100">
    <property type="entry name" value="DNA polymerase, Y-family, little finger domain"/>
    <property type="match status" value="1"/>
</dbReference>
<dbReference type="Pfam" id="PF21704">
    <property type="entry name" value="POLH-Rev1_HhH"/>
    <property type="match status" value="1"/>
</dbReference>
<evidence type="ECO:0000256" key="1">
    <source>
        <dbReference type="ARBA" id="ARBA00010945"/>
    </source>
</evidence>
<dbReference type="GO" id="GO:0042276">
    <property type="term" value="P:error-prone translesion synthesis"/>
    <property type="evidence" value="ECO:0007669"/>
    <property type="project" value="TreeGrafter"/>
</dbReference>
<comment type="subcellular location">
    <subcellularLocation>
        <location evidence="12">Cytoplasm</location>
    </subcellularLocation>
</comment>
<dbReference type="Gene3D" id="3.40.1170.60">
    <property type="match status" value="1"/>
</dbReference>
<evidence type="ECO:0000256" key="11">
    <source>
        <dbReference type="ARBA" id="ARBA00049244"/>
    </source>
</evidence>
<evidence type="ECO:0000259" key="14">
    <source>
        <dbReference type="PROSITE" id="PS50173"/>
    </source>
</evidence>
<dbReference type="Pfam" id="PF00817">
    <property type="entry name" value="IMS"/>
    <property type="match status" value="1"/>
</dbReference>
<dbReference type="GO" id="GO:0009432">
    <property type="term" value="P:SOS response"/>
    <property type="evidence" value="ECO:0007669"/>
    <property type="project" value="TreeGrafter"/>
</dbReference>
<evidence type="ECO:0000256" key="4">
    <source>
        <dbReference type="ARBA" id="ARBA00022695"/>
    </source>
</evidence>
<keyword evidence="7 12" id="KW-0227">DNA damage</keyword>
<keyword evidence="12" id="KW-0238">DNA-binding</keyword>
<evidence type="ECO:0000256" key="6">
    <source>
        <dbReference type="ARBA" id="ARBA00022723"/>
    </source>
</evidence>
<protein>
    <recommendedName>
        <fullName evidence="12">DNA polymerase IV</fullName>
        <shortName evidence="12">Pol IV</shortName>
        <ecNumber evidence="12">2.7.7.7</ecNumber>
    </recommendedName>
</protein>
<comment type="cofactor">
    <cofactor evidence="12">
        <name>Mg(2+)</name>
        <dbReference type="ChEBI" id="CHEBI:18420"/>
    </cofactor>
    <text evidence="12">Binds 2 magnesium ions per subunit.</text>
</comment>
<evidence type="ECO:0000256" key="9">
    <source>
        <dbReference type="ARBA" id="ARBA00022932"/>
    </source>
</evidence>
<dbReference type="PANTHER" id="PTHR11076">
    <property type="entry name" value="DNA REPAIR POLYMERASE UMUC / TRANSFERASE FAMILY MEMBER"/>
    <property type="match status" value="1"/>
</dbReference>
<reference evidence="15" key="1">
    <citation type="submission" date="2021-11" db="EMBL/GenBank/DDBJ databases">
        <title>BS-T2-15 a new species belonging to the Comamonadaceae family isolated from the soil of a French oak forest.</title>
        <authorList>
            <person name="Mieszkin S."/>
            <person name="Alain K."/>
        </authorList>
    </citation>
    <scope>NUCLEOTIDE SEQUENCE</scope>
    <source>
        <strain evidence="15">BS-T2-15</strain>
    </source>
</reference>
<comment type="subunit">
    <text evidence="12">Monomer.</text>
</comment>
<dbReference type="InterPro" id="IPR001126">
    <property type="entry name" value="UmuC"/>
</dbReference>
<dbReference type="AlphaFoldDB" id="A0A9X2C0P0"/>
<dbReference type="EC" id="2.7.7.7" evidence="12"/>
<gene>
    <name evidence="12" type="primary">dinB</name>
    <name evidence="15" type="ORF">LPC04_00130</name>
</gene>